<reference evidence="4" key="1">
    <citation type="submission" date="2016-07" db="EMBL/GenBank/DDBJ databases">
        <title>Nontailed viruses are major unrecognized killers of bacteria in the ocean.</title>
        <authorList>
            <person name="Kauffman K."/>
            <person name="Hussain F."/>
            <person name="Yang J."/>
            <person name="Arevalo P."/>
            <person name="Brown J."/>
            <person name="Cutler M."/>
            <person name="Kelly L."/>
            <person name="Polz M.F."/>
        </authorList>
    </citation>
    <scope>NUCLEOTIDE SEQUENCE [LARGE SCALE GENOMIC DNA]</scope>
    <source>
        <strain evidence="4">10N.222.49.A5</strain>
    </source>
</reference>
<name>A0AAP8MSX5_9VIBR</name>
<dbReference type="EMBL" id="MDBO01000132">
    <property type="protein sequence ID" value="PMP05880.1"/>
    <property type="molecule type" value="Genomic_DNA"/>
</dbReference>
<comment type="caution">
    <text evidence="3">The sequence shown here is derived from an EMBL/GenBank/DDBJ whole genome shotgun (WGS) entry which is preliminary data.</text>
</comment>
<protein>
    <recommendedName>
        <fullName evidence="2">CRISPR type III-associated protein domain-containing protein</fullName>
    </recommendedName>
</protein>
<keyword evidence="1" id="KW-0051">Antiviral defense</keyword>
<feature type="domain" description="CRISPR type III-associated protein" evidence="2">
    <location>
        <begin position="9"/>
        <end position="191"/>
    </location>
</feature>
<dbReference type="Pfam" id="PF03787">
    <property type="entry name" value="RAMPs"/>
    <property type="match status" value="1"/>
</dbReference>
<gene>
    <name evidence="3" type="ORF">BCS93_18160</name>
</gene>
<accession>A0AAP8MSX5</accession>
<dbReference type="AlphaFoldDB" id="A0AAP8MSX5"/>
<evidence type="ECO:0000259" key="2">
    <source>
        <dbReference type="Pfam" id="PF03787"/>
    </source>
</evidence>
<dbReference type="GO" id="GO:0051607">
    <property type="term" value="P:defense response to virus"/>
    <property type="evidence" value="ECO:0007669"/>
    <property type="project" value="UniProtKB-KW"/>
</dbReference>
<proteinExistence type="predicted"/>
<dbReference type="RefSeq" id="WP_102478184.1">
    <property type="nucleotide sequence ID" value="NZ_MDBO01000132.1"/>
</dbReference>
<evidence type="ECO:0000313" key="4">
    <source>
        <dbReference type="Proteomes" id="UP000235611"/>
    </source>
</evidence>
<sequence length="531" mass="59369">MSNLRIYYTLTTLEPVIVSQNTATTTNHQGLDHIPGSAILGMLAGSLYQEVGEGVAWSLFHSAEVQYGPCYPLVEGEISLPTPASWHYQKMANPIRDDKYNSEQISNHASELFQRPDGVQFKQCRDGFVSSQGKLGKVEQGIVTKTALDRKTGGVKDGSLFSYAYIEENQSFAGWIECQSQSQVDLIRSHLFGEKRIGRSRSAEFGSVRISESALTKPQESIDDTTDKLVLWCLSDCQILAHNGLPTFTPCLSDLIPEVQGTLDRERSFVRSTTTSRYNQARQGFDSEQPLIAKGSVLVFKDCPGLSPDHLQQLRDKGIGINRQQGLGWVGVNPAWASNGQLTNSGLFDAYSLSFSQQKSSFKEADTAFTRWLSAKNKSVENQNEINTSANTIIKQVLSAYQQFRSYNNIQAPYAIGPSNTQWGRVREAIRTKPSNWKSRLFRDREQVKGEAICKSINDVNGWGVTWSTDNRFESFASFLEKELSNKEIDAVILATERLSRYDLSNFTELNKAQKELLSREARNSEVSTND</sequence>
<organism evidence="3 4">
    <name type="scientific">Vibrio breoganii</name>
    <dbReference type="NCBI Taxonomy" id="553239"/>
    <lineage>
        <taxon>Bacteria</taxon>
        <taxon>Pseudomonadati</taxon>
        <taxon>Pseudomonadota</taxon>
        <taxon>Gammaproteobacteria</taxon>
        <taxon>Vibrionales</taxon>
        <taxon>Vibrionaceae</taxon>
        <taxon>Vibrio</taxon>
    </lineage>
</organism>
<evidence type="ECO:0000313" key="3">
    <source>
        <dbReference type="EMBL" id="PMP05880.1"/>
    </source>
</evidence>
<dbReference type="Proteomes" id="UP000235611">
    <property type="component" value="Unassembled WGS sequence"/>
</dbReference>
<evidence type="ECO:0000256" key="1">
    <source>
        <dbReference type="ARBA" id="ARBA00023118"/>
    </source>
</evidence>
<dbReference type="InterPro" id="IPR005537">
    <property type="entry name" value="RAMP_III_fam"/>
</dbReference>